<keyword evidence="2 4" id="KW-0238">DNA-binding</keyword>
<dbReference type="SUPFAM" id="SSF46689">
    <property type="entry name" value="Homeodomain-like"/>
    <property type="match status" value="1"/>
</dbReference>
<feature type="domain" description="HTH tetR-type" evidence="5">
    <location>
        <begin position="23"/>
        <end position="85"/>
    </location>
</feature>
<dbReference type="Proteomes" id="UP001596514">
    <property type="component" value="Unassembled WGS sequence"/>
</dbReference>
<evidence type="ECO:0000256" key="1">
    <source>
        <dbReference type="ARBA" id="ARBA00023015"/>
    </source>
</evidence>
<comment type="caution">
    <text evidence="6">The sequence shown here is derived from an EMBL/GenBank/DDBJ whole genome shotgun (WGS) entry which is preliminary data.</text>
</comment>
<dbReference type="Pfam" id="PF17918">
    <property type="entry name" value="TetR_C_15"/>
    <property type="match status" value="1"/>
</dbReference>
<evidence type="ECO:0000313" key="7">
    <source>
        <dbReference type="Proteomes" id="UP001596514"/>
    </source>
</evidence>
<dbReference type="EMBL" id="JBHTEE010000001">
    <property type="protein sequence ID" value="MFC7600455.1"/>
    <property type="molecule type" value="Genomic_DNA"/>
</dbReference>
<protein>
    <submittedName>
        <fullName evidence="6">TetR/AcrR family transcriptional regulator</fullName>
    </submittedName>
</protein>
<dbReference type="InterPro" id="IPR050109">
    <property type="entry name" value="HTH-type_TetR-like_transc_reg"/>
</dbReference>
<keyword evidence="7" id="KW-1185">Reference proteome</keyword>
<keyword evidence="1" id="KW-0805">Transcription regulation</keyword>
<dbReference type="Pfam" id="PF00440">
    <property type="entry name" value="TetR_N"/>
    <property type="match status" value="1"/>
</dbReference>
<dbReference type="InterPro" id="IPR009057">
    <property type="entry name" value="Homeodomain-like_sf"/>
</dbReference>
<evidence type="ECO:0000259" key="5">
    <source>
        <dbReference type="PROSITE" id="PS50977"/>
    </source>
</evidence>
<gene>
    <name evidence="6" type="ORF">ACFQVD_10135</name>
</gene>
<dbReference type="InterPro" id="IPR041669">
    <property type="entry name" value="TetR_C_15"/>
</dbReference>
<organism evidence="6 7">
    <name type="scientific">Streptosporangium amethystogenes subsp. fukuiense</name>
    <dbReference type="NCBI Taxonomy" id="698418"/>
    <lineage>
        <taxon>Bacteria</taxon>
        <taxon>Bacillati</taxon>
        <taxon>Actinomycetota</taxon>
        <taxon>Actinomycetes</taxon>
        <taxon>Streptosporangiales</taxon>
        <taxon>Streptosporangiaceae</taxon>
        <taxon>Streptosporangium</taxon>
    </lineage>
</organism>
<dbReference type="PANTHER" id="PTHR30055">
    <property type="entry name" value="HTH-TYPE TRANSCRIPTIONAL REGULATOR RUTR"/>
    <property type="match status" value="1"/>
</dbReference>
<keyword evidence="3" id="KW-0804">Transcription</keyword>
<name>A0ABW2SWD4_9ACTN</name>
<dbReference type="RefSeq" id="WP_343969628.1">
    <property type="nucleotide sequence ID" value="NZ_BAAAGK010000079.1"/>
</dbReference>
<proteinExistence type="predicted"/>
<evidence type="ECO:0000256" key="4">
    <source>
        <dbReference type="PROSITE-ProRule" id="PRU00335"/>
    </source>
</evidence>
<feature type="DNA-binding region" description="H-T-H motif" evidence="4">
    <location>
        <begin position="48"/>
        <end position="67"/>
    </location>
</feature>
<evidence type="ECO:0000313" key="6">
    <source>
        <dbReference type="EMBL" id="MFC7600455.1"/>
    </source>
</evidence>
<evidence type="ECO:0000256" key="2">
    <source>
        <dbReference type="ARBA" id="ARBA00023125"/>
    </source>
</evidence>
<accession>A0ABW2SWD4</accession>
<dbReference type="PROSITE" id="PS50977">
    <property type="entry name" value="HTH_TETR_2"/>
    <property type="match status" value="1"/>
</dbReference>
<sequence length="216" mass="23873">MTHSPLIDLASAMRRAPAQERSKAKVRAILDAADELLGEMGYEALVATPWPIVERAGVTVGAFYHYFEGGEAVLEALGLRYFQSAGELVDALAGRSYPDWESVVDAVVDTYADFYGRPSVRELWLNNRLTAVAKEAGREVNDYIYRTITDLLESASGGALRLTPMGARITNSIGDQLLRLVEDETEPARAEMIIEVKIAMRSYCRTFLGGPDRPRE</sequence>
<dbReference type="InterPro" id="IPR001647">
    <property type="entry name" value="HTH_TetR"/>
</dbReference>
<evidence type="ECO:0000256" key="3">
    <source>
        <dbReference type="ARBA" id="ARBA00023163"/>
    </source>
</evidence>
<reference evidence="7" key="1">
    <citation type="journal article" date="2019" name="Int. J. Syst. Evol. Microbiol.">
        <title>The Global Catalogue of Microorganisms (GCM) 10K type strain sequencing project: providing services to taxonomists for standard genome sequencing and annotation.</title>
        <authorList>
            <consortium name="The Broad Institute Genomics Platform"/>
            <consortium name="The Broad Institute Genome Sequencing Center for Infectious Disease"/>
            <person name="Wu L."/>
            <person name="Ma J."/>
        </authorList>
    </citation>
    <scope>NUCLEOTIDE SEQUENCE [LARGE SCALE GENOMIC DNA]</scope>
    <source>
        <strain evidence="7">JCM 10083</strain>
    </source>
</reference>
<dbReference type="Gene3D" id="1.10.357.10">
    <property type="entry name" value="Tetracycline Repressor, domain 2"/>
    <property type="match status" value="1"/>
</dbReference>
<dbReference type="PANTHER" id="PTHR30055:SF234">
    <property type="entry name" value="HTH-TYPE TRANSCRIPTIONAL REGULATOR BETI"/>
    <property type="match status" value="1"/>
</dbReference>